<feature type="domain" description="Alanine racemase C-terminal" evidence="7">
    <location>
        <begin position="241"/>
        <end position="368"/>
    </location>
</feature>
<dbReference type="InterPro" id="IPR020622">
    <property type="entry name" value="Ala_racemase_pyridoxalP-BS"/>
</dbReference>
<evidence type="ECO:0000256" key="4">
    <source>
        <dbReference type="HAMAP-Rule" id="MF_01201"/>
    </source>
</evidence>
<dbReference type="InterPro" id="IPR001608">
    <property type="entry name" value="Ala_racemase_N"/>
</dbReference>
<dbReference type="InterPro" id="IPR000821">
    <property type="entry name" value="Ala_racemase"/>
</dbReference>
<dbReference type="InterPro" id="IPR011079">
    <property type="entry name" value="Ala_racemase_C"/>
</dbReference>
<comment type="caution">
    <text evidence="8">The sequence shown here is derived from an EMBL/GenBank/DDBJ whole genome shotgun (WGS) entry which is preliminary data.</text>
</comment>
<feature type="active site" description="Proton acceptor; specific for L-alanine" evidence="4">
    <location>
        <position position="262"/>
    </location>
</feature>
<dbReference type="NCBIfam" id="TIGR00492">
    <property type="entry name" value="alr"/>
    <property type="match status" value="1"/>
</dbReference>
<protein>
    <recommendedName>
        <fullName evidence="4">Alanine racemase</fullName>
        <ecNumber evidence="4">5.1.1.1</ecNumber>
    </recommendedName>
</protein>
<dbReference type="EMBL" id="JACHVP010000005">
    <property type="protein sequence ID" value="MBB2969097.1"/>
    <property type="molecule type" value="Genomic_DNA"/>
</dbReference>
<dbReference type="InterPro" id="IPR029066">
    <property type="entry name" value="PLP-binding_barrel"/>
</dbReference>
<comment type="catalytic activity">
    <reaction evidence="4">
        <text>L-alanine = D-alanine</text>
        <dbReference type="Rhea" id="RHEA:20249"/>
        <dbReference type="ChEBI" id="CHEBI:57416"/>
        <dbReference type="ChEBI" id="CHEBI:57972"/>
        <dbReference type="EC" id="5.1.1.1"/>
    </reaction>
</comment>
<dbReference type="SMART" id="SM01005">
    <property type="entry name" value="Ala_racemase_C"/>
    <property type="match status" value="1"/>
</dbReference>
<dbReference type="GO" id="GO:0030632">
    <property type="term" value="P:D-alanine biosynthetic process"/>
    <property type="evidence" value="ECO:0007669"/>
    <property type="project" value="UniProtKB-UniRule"/>
</dbReference>
<evidence type="ECO:0000313" key="9">
    <source>
        <dbReference type="Proteomes" id="UP000538196"/>
    </source>
</evidence>
<feature type="binding site" evidence="4 6">
    <location>
        <position position="132"/>
    </location>
    <ligand>
        <name>substrate</name>
    </ligand>
</feature>
<gene>
    <name evidence="8" type="ORF">FHX33_003879</name>
</gene>
<comment type="cofactor">
    <cofactor evidence="1 4 5">
        <name>pyridoxal 5'-phosphate</name>
        <dbReference type="ChEBI" id="CHEBI:597326"/>
    </cofactor>
</comment>
<dbReference type="UniPathway" id="UPA00042">
    <property type="reaction ID" value="UER00497"/>
</dbReference>
<dbReference type="Pfam" id="PF01168">
    <property type="entry name" value="Ala_racemase_N"/>
    <property type="match status" value="1"/>
</dbReference>
<evidence type="ECO:0000256" key="3">
    <source>
        <dbReference type="ARBA" id="ARBA00023235"/>
    </source>
</evidence>
<dbReference type="PANTHER" id="PTHR30511:SF0">
    <property type="entry name" value="ALANINE RACEMASE, CATABOLIC-RELATED"/>
    <property type="match status" value="1"/>
</dbReference>
<comment type="similarity">
    <text evidence="4">Belongs to the alanine racemase family.</text>
</comment>
<keyword evidence="2 4" id="KW-0663">Pyridoxal phosphate</keyword>
<evidence type="ECO:0000256" key="6">
    <source>
        <dbReference type="PIRSR" id="PIRSR600821-52"/>
    </source>
</evidence>
<name>A0A7W4YL36_LEIAQ</name>
<dbReference type="EC" id="5.1.1.1" evidence="4"/>
<comment type="function">
    <text evidence="4">Catalyzes the interconversion of L-alanine and D-alanine. May also act on other amino acids.</text>
</comment>
<feature type="binding site" evidence="4 6">
    <location>
        <position position="310"/>
    </location>
    <ligand>
        <name>substrate</name>
    </ligand>
</feature>
<dbReference type="Proteomes" id="UP000538196">
    <property type="component" value="Unassembled WGS sequence"/>
</dbReference>
<dbReference type="Gene3D" id="3.20.20.10">
    <property type="entry name" value="Alanine racemase"/>
    <property type="match status" value="1"/>
</dbReference>
<dbReference type="PROSITE" id="PS00395">
    <property type="entry name" value="ALANINE_RACEMASE"/>
    <property type="match status" value="1"/>
</dbReference>
<dbReference type="PRINTS" id="PR00992">
    <property type="entry name" value="ALARACEMASE"/>
</dbReference>
<dbReference type="GO" id="GO:0009252">
    <property type="term" value="P:peptidoglycan biosynthetic process"/>
    <property type="evidence" value="ECO:0007669"/>
    <property type="project" value="TreeGrafter"/>
</dbReference>
<evidence type="ECO:0000256" key="5">
    <source>
        <dbReference type="PIRSR" id="PIRSR600821-50"/>
    </source>
</evidence>
<keyword evidence="9" id="KW-1185">Reference proteome</keyword>
<dbReference type="GO" id="GO:0030170">
    <property type="term" value="F:pyridoxal phosphate binding"/>
    <property type="evidence" value="ECO:0007669"/>
    <property type="project" value="UniProtKB-UniRule"/>
</dbReference>
<dbReference type="Pfam" id="PF00842">
    <property type="entry name" value="Ala_racemase_C"/>
    <property type="match status" value="1"/>
</dbReference>
<feature type="active site" description="Proton acceptor; specific for D-alanine" evidence="4">
    <location>
        <position position="35"/>
    </location>
</feature>
<dbReference type="FunFam" id="3.20.20.10:FF:000002">
    <property type="entry name" value="Alanine racemase"/>
    <property type="match status" value="1"/>
</dbReference>
<dbReference type="Gene3D" id="2.40.37.10">
    <property type="entry name" value="Lyase, Ornithine Decarboxylase, Chain A, domain 1"/>
    <property type="match status" value="1"/>
</dbReference>
<reference evidence="8 9" key="1">
    <citation type="submission" date="2020-08" db="EMBL/GenBank/DDBJ databases">
        <title>Sequencing the genomes of 1000 actinobacteria strains.</title>
        <authorList>
            <person name="Klenk H.-P."/>
        </authorList>
    </citation>
    <scope>NUCLEOTIDE SEQUENCE [LARGE SCALE GENOMIC DNA]</scope>
    <source>
        <strain evidence="8 9">DSM 20146</strain>
    </source>
</reference>
<dbReference type="InterPro" id="IPR009006">
    <property type="entry name" value="Ala_racemase/Decarboxylase_C"/>
</dbReference>
<comment type="pathway">
    <text evidence="4">Amino-acid biosynthesis; D-alanine biosynthesis; D-alanine from L-alanine: step 1/1.</text>
</comment>
<evidence type="ECO:0000256" key="1">
    <source>
        <dbReference type="ARBA" id="ARBA00001933"/>
    </source>
</evidence>
<sequence>MSAFRELEVDLDALTANVERMRVHVGTPHVMAVVKANAYGHGAVASARAALAGGADWLGVADLTEALQLRDAGIDAPVLAWLHDPDEDFRLAADAGVDVGISSLAQLEVAADAARTVAPLAVHIKVETGLSRNGVAEEEWDAVFTRAHELEEEGVIRVRGIFSHLSNASDDDDRAAIAVFERGLARAAAAGVEPELRHIAASAAAIALPESRYDLVRLGLSIYGLSPYGAESGRSLGLRPVMTVRGRVAAVRRVPAGKGVSYDYTYRTERETTLALVPLGYAEGIPRSASNVAPVAIAGRPFTISGRVAMDQFVVDVGDLEVAVGDEVVLFGDPATGVPSAYDWADACGTISWEIVTRLDGRVRRTFRGGR</sequence>
<keyword evidence="3 4" id="KW-0413">Isomerase</keyword>
<dbReference type="GO" id="GO:0008784">
    <property type="term" value="F:alanine racemase activity"/>
    <property type="evidence" value="ECO:0007669"/>
    <property type="project" value="UniProtKB-UniRule"/>
</dbReference>
<evidence type="ECO:0000256" key="2">
    <source>
        <dbReference type="ARBA" id="ARBA00022898"/>
    </source>
</evidence>
<proteinExistence type="inferred from homology"/>
<dbReference type="SUPFAM" id="SSF50621">
    <property type="entry name" value="Alanine racemase C-terminal domain-like"/>
    <property type="match status" value="1"/>
</dbReference>
<dbReference type="CDD" id="cd00430">
    <property type="entry name" value="PLPDE_III_AR"/>
    <property type="match status" value="1"/>
</dbReference>
<evidence type="ECO:0000259" key="7">
    <source>
        <dbReference type="SMART" id="SM01005"/>
    </source>
</evidence>
<dbReference type="AlphaFoldDB" id="A0A7W4YL36"/>
<accession>A0A7W4YL36</accession>
<dbReference type="PANTHER" id="PTHR30511">
    <property type="entry name" value="ALANINE RACEMASE"/>
    <property type="match status" value="1"/>
</dbReference>
<organism evidence="8 9">
    <name type="scientific">Leifsonia aquatica</name>
    <name type="common">Corynebacterium aquaticum</name>
    <dbReference type="NCBI Taxonomy" id="144185"/>
    <lineage>
        <taxon>Bacteria</taxon>
        <taxon>Bacillati</taxon>
        <taxon>Actinomycetota</taxon>
        <taxon>Actinomycetes</taxon>
        <taxon>Micrococcales</taxon>
        <taxon>Microbacteriaceae</taxon>
        <taxon>Leifsonia</taxon>
    </lineage>
</organism>
<dbReference type="GO" id="GO:0005829">
    <property type="term" value="C:cytosol"/>
    <property type="evidence" value="ECO:0007669"/>
    <property type="project" value="TreeGrafter"/>
</dbReference>
<dbReference type="HAMAP" id="MF_01201">
    <property type="entry name" value="Ala_racemase"/>
    <property type="match status" value="1"/>
</dbReference>
<dbReference type="SUPFAM" id="SSF51419">
    <property type="entry name" value="PLP-binding barrel"/>
    <property type="match status" value="1"/>
</dbReference>
<feature type="modified residue" description="N6-(pyridoxal phosphate)lysine" evidence="4 5">
    <location>
        <position position="35"/>
    </location>
</feature>
<evidence type="ECO:0000313" key="8">
    <source>
        <dbReference type="EMBL" id="MBB2969097.1"/>
    </source>
</evidence>